<keyword evidence="4" id="KW-0862">Zinc</keyword>
<dbReference type="CDD" id="cd01298">
    <property type="entry name" value="ATZ_TRZ_like"/>
    <property type="match status" value="1"/>
</dbReference>
<keyword evidence="3 6" id="KW-0378">Hydrolase</keyword>
<dbReference type="SUPFAM" id="SSF51556">
    <property type="entry name" value="Metallo-dependent hydrolases"/>
    <property type="match status" value="1"/>
</dbReference>
<protein>
    <submittedName>
        <fullName evidence="6">5-methylthioadenosine/S-adenosylhomocysteine deaminase</fullName>
        <ecNumber evidence="6">3.5.4.28</ecNumber>
    </submittedName>
</protein>
<dbReference type="InterPro" id="IPR050287">
    <property type="entry name" value="MTA/SAH_deaminase"/>
</dbReference>
<reference evidence="7 9" key="2">
    <citation type="submission" date="2019-03" db="EMBL/GenBank/DDBJ databases">
        <title>Genomic Encyclopedia of Type Strains, Phase IV (KMG-IV): sequencing the most valuable type-strain genomes for metagenomic binning, comparative biology and taxonomic classification.</title>
        <authorList>
            <person name="Goeker M."/>
        </authorList>
    </citation>
    <scope>NUCLEOTIDE SEQUENCE [LARGE SCALE GENOMIC DNA]</scope>
    <source>
        <strain evidence="7 9">DSM 3764</strain>
    </source>
</reference>
<dbReference type="Proteomes" id="UP000255108">
    <property type="component" value="Unassembled WGS sequence"/>
</dbReference>
<dbReference type="InterPro" id="IPR032466">
    <property type="entry name" value="Metal_Hydrolase"/>
</dbReference>
<dbReference type="RefSeq" id="WP_115225790.1">
    <property type="nucleotide sequence ID" value="NZ_CAWOLO010000001.1"/>
</dbReference>
<reference evidence="6 8" key="1">
    <citation type="submission" date="2018-06" db="EMBL/GenBank/DDBJ databases">
        <authorList>
            <consortium name="Pathogen Informatics"/>
            <person name="Doyle S."/>
        </authorList>
    </citation>
    <scope>NUCLEOTIDE SEQUENCE [LARGE SCALE GENOMIC DNA]</scope>
    <source>
        <strain evidence="6 8">NCTC11159</strain>
    </source>
</reference>
<accession>A0A377Q2D4</accession>
<evidence type="ECO:0000313" key="6">
    <source>
        <dbReference type="EMBL" id="STQ89334.1"/>
    </source>
</evidence>
<dbReference type="EMBL" id="UGHR01000001">
    <property type="protein sequence ID" value="STQ89334.1"/>
    <property type="molecule type" value="Genomic_DNA"/>
</dbReference>
<keyword evidence="9" id="KW-1185">Reference proteome</keyword>
<evidence type="ECO:0000313" key="9">
    <source>
        <dbReference type="Proteomes" id="UP000295794"/>
    </source>
</evidence>
<sequence>MQIIAPRWLIPIEPRAQVLTNHAIIVDRDTIIQIMPLTSARSHYPAAQEIQLPEHALLPGFINTHTHSAMSLLRGYADDLALMTWLNKHIWPAETAHVSDDFVCDGTTLAIMEMIAGGTTCSNDMYFEHSAVARAAVSSGFRMGIGCSILEFPTPYASDADSYIKKALNSRSEFSGEPLVHFTLAPHAPYTVSDQTFSKVITLADEFDLGLHCHIHETQDEITNSLKQYGVRPLERLAALGFLGSNLVAAHMVHTSDPEIALLAKYGVSIAHNPASNLKLASGIARVHAMQQAGINVGIGTDGAASNNKIDLLAEMRLAALLAKAEASDAHAIPAWQALEMATINGAKAMRLDDKIGSIKAGKQADLIAIDLSAAHTQPLYDPLSQIVYAADRSQVSHVWIAGRCVYQEGQHFSLHARETLNRARRWQQRISSKTKETE</sequence>
<dbReference type="Pfam" id="PF01979">
    <property type="entry name" value="Amidohydro_1"/>
    <property type="match status" value="1"/>
</dbReference>
<dbReference type="AlphaFoldDB" id="A0A377Q2D4"/>
<comment type="similarity">
    <text evidence="1">Belongs to the metallo-dependent hydrolases superfamily. ATZ/TRZ family.</text>
</comment>
<evidence type="ECO:0000256" key="2">
    <source>
        <dbReference type="ARBA" id="ARBA00022723"/>
    </source>
</evidence>
<feature type="domain" description="Amidohydrolase-related" evidence="5">
    <location>
        <begin position="57"/>
        <end position="406"/>
    </location>
</feature>
<organism evidence="6 8">
    <name type="scientific">Iodobacter fluviatilis</name>
    <dbReference type="NCBI Taxonomy" id="537"/>
    <lineage>
        <taxon>Bacteria</taxon>
        <taxon>Pseudomonadati</taxon>
        <taxon>Pseudomonadota</taxon>
        <taxon>Betaproteobacteria</taxon>
        <taxon>Neisseriales</taxon>
        <taxon>Chitinibacteraceae</taxon>
        <taxon>Iodobacter</taxon>
    </lineage>
</organism>
<evidence type="ECO:0000259" key="5">
    <source>
        <dbReference type="Pfam" id="PF01979"/>
    </source>
</evidence>
<gene>
    <name evidence="6" type="primary">mtaD</name>
    <name evidence="7" type="ORF">EV682_101333</name>
    <name evidence="6" type="ORF">NCTC11159_00351</name>
</gene>
<dbReference type="NCBIfam" id="NF006549">
    <property type="entry name" value="PRK09045.1"/>
    <property type="match status" value="1"/>
</dbReference>
<evidence type="ECO:0000256" key="4">
    <source>
        <dbReference type="ARBA" id="ARBA00022833"/>
    </source>
</evidence>
<keyword evidence="2" id="KW-0479">Metal-binding</keyword>
<evidence type="ECO:0000256" key="3">
    <source>
        <dbReference type="ARBA" id="ARBA00022801"/>
    </source>
</evidence>
<proteinExistence type="inferred from homology"/>
<evidence type="ECO:0000313" key="7">
    <source>
        <dbReference type="EMBL" id="TCU90307.1"/>
    </source>
</evidence>
<dbReference type="InterPro" id="IPR006680">
    <property type="entry name" value="Amidohydro-rel"/>
</dbReference>
<dbReference type="Gene3D" id="2.30.40.10">
    <property type="entry name" value="Urease, subunit C, domain 1"/>
    <property type="match status" value="1"/>
</dbReference>
<dbReference type="GO" id="GO:0050270">
    <property type="term" value="F:S-adenosylhomocysteine deaminase activity"/>
    <property type="evidence" value="ECO:0007669"/>
    <property type="project" value="UniProtKB-EC"/>
</dbReference>
<dbReference type="InterPro" id="IPR011059">
    <property type="entry name" value="Metal-dep_hydrolase_composite"/>
</dbReference>
<evidence type="ECO:0000256" key="1">
    <source>
        <dbReference type="ARBA" id="ARBA00006745"/>
    </source>
</evidence>
<dbReference type="Proteomes" id="UP000295794">
    <property type="component" value="Unassembled WGS sequence"/>
</dbReference>
<name>A0A377Q2D4_9NEIS</name>
<dbReference type="GO" id="GO:0046872">
    <property type="term" value="F:metal ion binding"/>
    <property type="evidence" value="ECO:0007669"/>
    <property type="project" value="UniProtKB-KW"/>
</dbReference>
<dbReference type="OrthoDB" id="9807210at2"/>
<dbReference type="SUPFAM" id="SSF51338">
    <property type="entry name" value="Composite domain of metallo-dependent hydrolases"/>
    <property type="match status" value="1"/>
</dbReference>
<dbReference type="EMBL" id="SMBT01000001">
    <property type="protein sequence ID" value="TCU90307.1"/>
    <property type="molecule type" value="Genomic_DNA"/>
</dbReference>
<dbReference type="EC" id="3.5.4.28" evidence="6"/>
<dbReference type="PANTHER" id="PTHR43794:SF11">
    <property type="entry name" value="AMIDOHYDROLASE-RELATED DOMAIN-CONTAINING PROTEIN"/>
    <property type="match status" value="1"/>
</dbReference>
<dbReference type="PANTHER" id="PTHR43794">
    <property type="entry name" value="AMINOHYDROLASE SSNA-RELATED"/>
    <property type="match status" value="1"/>
</dbReference>
<dbReference type="FunFam" id="3.20.20.140:FF:000014">
    <property type="entry name" value="5-methylthioadenosine/S-adenosylhomocysteine deaminase"/>
    <property type="match status" value="1"/>
</dbReference>
<dbReference type="Gene3D" id="3.20.20.140">
    <property type="entry name" value="Metal-dependent hydrolases"/>
    <property type="match status" value="1"/>
</dbReference>
<evidence type="ECO:0000313" key="8">
    <source>
        <dbReference type="Proteomes" id="UP000255108"/>
    </source>
</evidence>